<dbReference type="RefSeq" id="WP_143906869.1">
    <property type="nucleotide sequence ID" value="NZ_CP041765.1"/>
</dbReference>
<reference evidence="1 2" key="2">
    <citation type="submission" date="2019-07" db="EMBL/GenBank/DDBJ databases">
        <authorList>
            <person name="Huang Y."/>
        </authorList>
    </citation>
    <scope>NUCLEOTIDE SEQUENCE [LARGE SCALE GENOMIC DNA]</scope>
    <source>
        <strain evidence="1 2">HY188</strain>
    </source>
</reference>
<name>A0A516X154_9ACTN</name>
<keyword evidence="2" id="KW-1185">Reference proteome</keyword>
<reference evidence="1 2" key="1">
    <citation type="submission" date="2019-07" db="EMBL/GenBank/DDBJ databases">
        <title>Tomitella cavernea sp. nov., an actinomycete isolated from soil.</title>
        <authorList>
            <person name="Cheng J."/>
        </authorList>
    </citation>
    <scope>NUCLEOTIDE SEQUENCE [LARGE SCALE GENOMIC DNA]</scope>
    <source>
        <strain evidence="1 2">HY188</strain>
    </source>
</reference>
<protein>
    <submittedName>
        <fullName evidence="1">Lipid-transfer protein</fullName>
    </submittedName>
</protein>
<dbReference type="Proteomes" id="UP000317344">
    <property type="component" value="Chromosome"/>
</dbReference>
<dbReference type="KEGG" id="toy:FO059_04960"/>
<proteinExistence type="predicted"/>
<dbReference type="PANTHER" id="PTHR42870">
    <property type="entry name" value="ACETYL-COA C-ACETYLTRANSFERASE"/>
    <property type="match status" value="1"/>
</dbReference>
<evidence type="ECO:0000313" key="2">
    <source>
        <dbReference type="Proteomes" id="UP000317344"/>
    </source>
</evidence>
<dbReference type="NCBIfam" id="NF005924">
    <property type="entry name" value="PRK07937.1"/>
    <property type="match status" value="1"/>
</dbReference>
<dbReference type="OrthoDB" id="3741563at2"/>
<evidence type="ECO:0000313" key="1">
    <source>
        <dbReference type="EMBL" id="QDQ96812.1"/>
    </source>
</evidence>
<dbReference type="EMBL" id="CP041765">
    <property type="protein sequence ID" value="QDQ96812.1"/>
    <property type="molecule type" value="Genomic_DNA"/>
</dbReference>
<dbReference type="AlphaFoldDB" id="A0A516X154"/>
<dbReference type="PIRSF" id="PIRSF000429">
    <property type="entry name" value="Ac-CoA_Ac_transf"/>
    <property type="match status" value="1"/>
</dbReference>
<dbReference type="InterPro" id="IPR016039">
    <property type="entry name" value="Thiolase-like"/>
</dbReference>
<dbReference type="SUPFAM" id="SSF53901">
    <property type="entry name" value="Thiolase-like"/>
    <property type="match status" value="2"/>
</dbReference>
<organism evidence="1 2">
    <name type="scientific">Tomitella fengzijianii</name>
    <dbReference type="NCBI Taxonomy" id="2597660"/>
    <lineage>
        <taxon>Bacteria</taxon>
        <taxon>Bacillati</taxon>
        <taxon>Actinomycetota</taxon>
        <taxon>Actinomycetes</taxon>
        <taxon>Mycobacteriales</taxon>
        <taxon>Tomitella</taxon>
    </lineage>
</organism>
<accession>A0A516X154</accession>
<dbReference type="InterPro" id="IPR002155">
    <property type="entry name" value="Thiolase"/>
</dbReference>
<dbReference type="Gene3D" id="3.40.47.10">
    <property type="match status" value="1"/>
</dbReference>
<dbReference type="GO" id="GO:0016747">
    <property type="term" value="F:acyltransferase activity, transferring groups other than amino-acyl groups"/>
    <property type="evidence" value="ECO:0007669"/>
    <property type="project" value="InterPro"/>
</dbReference>
<sequence>MTSTTSAARPAALTPETVTDDDVAVVAFCQSPSVRHSYSTTNGTEMLVPIFQQLYKDLGITRRDIGFWCSGSSDYMSGRAFSFISSVDAIGAVPPIDESHVEMDGAWAMYEAYVKLKTGETDTAVAYGFGKSSAGDLRRTLALQTDPYVVAPLWPDSLALAGMQARLGLDAGLWDETAMAEVAARSRRDAVGNPAAQFSGFRGPDGTVTDDVTAEQLLTQPMLADPLRRHDIAPVTDGAAAIVLASGRRAFELCDNPAWITGFDHIIDSAELGGRDLTTAPSAARAGERATGGDIAGITVAELHAPFTHQELILRSALGLDGSADAIAINPSGGPLTGNPMFAAGLQRIGNAARTVIDGGAERALGHATSGPLLQQNLVCVLDGRR</sequence>
<dbReference type="PANTHER" id="PTHR42870:SF1">
    <property type="entry name" value="NON-SPECIFIC LIPID-TRANSFER PROTEIN-LIKE 2"/>
    <property type="match status" value="1"/>
</dbReference>
<gene>
    <name evidence="1" type="ORF">FO059_04960</name>
</gene>